<keyword evidence="6 9" id="KW-1133">Transmembrane helix</keyword>
<evidence type="ECO:0000256" key="7">
    <source>
        <dbReference type="ARBA" id="ARBA00023136"/>
    </source>
</evidence>
<evidence type="ECO:0000313" key="10">
    <source>
        <dbReference type="EMBL" id="QHV99776.1"/>
    </source>
</evidence>
<evidence type="ECO:0000256" key="8">
    <source>
        <dbReference type="RuleBase" id="RU000477"/>
    </source>
</evidence>
<keyword evidence="7 9" id="KW-0472">Membrane</keyword>
<feature type="transmembrane region" description="Helical" evidence="9">
    <location>
        <begin position="172"/>
        <end position="191"/>
    </location>
</feature>
<keyword evidence="3 8" id="KW-0813">Transport</keyword>
<accession>A0A6P1W7V0</accession>
<feature type="transmembrane region" description="Helical" evidence="9">
    <location>
        <begin position="12"/>
        <end position="31"/>
    </location>
</feature>
<organism evidence="10 11">
    <name type="scientific">Spirosoma endbachense</name>
    <dbReference type="NCBI Taxonomy" id="2666025"/>
    <lineage>
        <taxon>Bacteria</taxon>
        <taxon>Pseudomonadati</taxon>
        <taxon>Bacteroidota</taxon>
        <taxon>Cytophagia</taxon>
        <taxon>Cytophagales</taxon>
        <taxon>Cytophagaceae</taxon>
        <taxon>Spirosoma</taxon>
    </lineage>
</organism>
<evidence type="ECO:0000256" key="3">
    <source>
        <dbReference type="ARBA" id="ARBA00022448"/>
    </source>
</evidence>
<keyword evidence="5 8" id="KW-0812">Transmembrane</keyword>
<keyword evidence="11" id="KW-1185">Reference proteome</keyword>
<gene>
    <name evidence="10" type="ORF">GJR95_34305</name>
</gene>
<proteinExistence type="inferred from homology"/>
<evidence type="ECO:0000256" key="9">
    <source>
        <dbReference type="SAM" id="Phobius"/>
    </source>
</evidence>
<dbReference type="PANTHER" id="PTHR19139">
    <property type="entry name" value="AQUAPORIN TRANSPORTER"/>
    <property type="match status" value="1"/>
</dbReference>
<dbReference type="InterPro" id="IPR034294">
    <property type="entry name" value="Aquaporin_transptr"/>
</dbReference>
<dbReference type="EMBL" id="CP045997">
    <property type="protein sequence ID" value="QHV99776.1"/>
    <property type="molecule type" value="Genomic_DNA"/>
</dbReference>
<dbReference type="RefSeq" id="WP_162390168.1">
    <property type="nucleotide sequence ID" value="NZ_CP045997.1"/>
</dbReference>
<comment type="similarity">
    <text evidence="2 8">Belongs to the MIP/aquaporin (TC 1.A.8) family.</text>
</comment>
<dbReference type="PANTHER" id="PTHR19139:SF199">
    <property type="entry name" value="MIP17260P"/>
    <property type="match status" value="1"/>
</dbReference>
<dbReference type="Pfam" id="PF00230">
    <property type="entry name" value="MIP"/>
    <property type="match status" value="1"/>
</dbReference>
<evidence type="ECO:0000256" key="1">
    <source>
        <dbReference type="ARBA" id="ARBA00004651"/>
    </source>
</evidence>
<feature type="transmembrane region" description="Helical" evidence="9">
    <location>
        <begin position="211"/>
        <end position="229"/>
    </location>
</feature>
<dbReference type="Gene3D" id="1.20.1080.10">
    <property type="entry name" value="Glycerol uptake facilitator protein"/>
    <property type="match status" value="1"/>
</dbReference>
<evidence type="ECO:0000313" key="11">
    <source>
        <dbReference type="Proteomes" id="UP000464577"/>
    </source>
</evidence>
<evidence type="ECO:0000256" key="5">
    <source>
        <dbReference type="ARBA" id="ARBA00022692"/>
    </source>
</evidence>
<feature type="transmembrane region" description="Helical" evidence="9">
    <location>
        <begin position="96"/>
        <end position="118"/>
    </location>
</feature>
<dbReference type="GO" id="GO:0015250">
    <property type="term" value="F:water channel activity"/>
    <property type="evidence" value="ECO:0007669"/>
    <property type="project" value="TreeGrafter"/>
</dbReference>
<feature type="transmembrane region" description="Helical" evidence="9">
    <location>
        <begin position="51"/>
        <end position="69"/>
    </location>
</feature>
<protein>
    <submittedName>
        <fullName evidence="10">Aquaporin family protein</fullName>
    </submittedName>
</protein>
<keyword evidence="4" id="KW-1003">Cell membrane</keyword>
<reference evidence="10 11" key="1">
    <citation type="submission" date="2019-11" db="EMBL/GenBank/DDBJ databases">
        <title>Spirosoma endbachense sp. nov., isolated from a natural salt meadow.</title>
        <authorList>
            <person name="Rojas J."/>
            <person name="Ambika Manirajan B."/>
            <person name="Ratering S."/>
            <person name="Suarez C."/>
            <person name="Geissler-Plaum R."/>
            <person name="Schnell S."/>
        </authorList>
    </citation>
    <scope>NUCLEOTIDE SEQUENCE [LARGE SCALE GENOMIC DNA]</scope>
    <source>
        <strain evidence="10 11">I-24</strain>
    </source>
</reference>
<name>A0A6P1W7V0_9BACT</name>
<sequence>MQTLQKNWSLYLIEAWALGMFMISASLVVIVVEHPAFPIREVIPSSMIRRALIGIAMGLTAIGLIYSGWGKRSGAHLNPAVTIAQWRLNRISTIDALAYILAQFVGGSLAIALLYWLIPNYLAHPTVNFVATQPGPTGIWTALGFEFAMAFGMLMMVLTLSNSFRLAPFTGYFVGLVVALYITFEAPISGMSINPARTVSSAFSAQLWTGWWLYFVGPITGMWLAGWLYRRNYRRRFGQCRTMAMHLSGERNGCQSYQVLWWSKDEG</sequence>
<evidence type="ECO:0000256" key="2">
    <source>
        <dbReference type="ARBA" id="ARBA00006175"/>
    </source>
</evidence>
<dbReference type="KEGG" id="senf:GJR95_34305"/>
<dbReference type="SUPFAM" id="SSF81338">
    <property type="entry name" value="Aquaporin-like"/>
    <property type="match status" value="1"/>
</dbReference>
<dbReference type="PRINTS" id="PR00783">
    <property type="entry name" value="MINTRINSICP"/>
</dbReference>
<dbReference type="InterPro" id="IPR000425">
    <property type="entry name" value="MIP"/>
</dbReference>
<comment type="subcellular location">
    <subcellularLocation>
        <location evidence="1">Cell membrane</location>
        <topology evidence="1">Multi-pass membrane protein</topology>
    </subcellularLocation>
</comment>
<dbReference type="Proteomes" id="UP000464577">
    <property type="component" value="Chromosome"/>
</dbReference>
<evidence type="ECO:0000256" key="4">
    <source>
        <dbReference type="ARBA" id="ARBA00022475"/>
    </source>
</evidence>
<evidence type="ECO:0000256" key="6">
    <source>
        <dbReference type="ARBA" id="ARBA00022989"/>
    </source>
</evidence>
<dbReference type="InterPro" id="IPR022357">
    <property type="entry name" value="MIP_CS"/>
</dbReference>
<dbReference type="GO" id="GO:0005886">
    <property type="term" value="C:plasma membrane"/>
    <property type="evidence" value="ECO:0007669"/>
    <property type="project" value="UniProtKB-SubCell"/>
</dbReference>
<dbReference type="PROSITE" id="PS00221">
    <property type="entry name" value="MIP"/>
    <property type="match status" value="1"/>
</dbReference>
<feature type="transmembrane region" description="Helical" evidence="9">
    <location>
        <begin position="138"/>
        <end position="160"/>
    </location>
</feature>
<dbReference type="AlphaFoldDB" id="A0A6P1W7V0"/>
<dbReference type="InterPro" id="IPR023271">
    <property type="entry name" value="Aquaporin-like"/>
</dbReference>